<dbReference type="InterPro" id="IPR036259">
    <property type="entry name" value="MFS_trans_sf"/>
</dbReference>
<evidence type="ECO:0000313" key="9">
    <source>
        <dbReference type="Proteomes" id="UP000078559"/>
    </source>
</evidence>
<name>A0A194W4U4_CYTMA</name>
<dbReference type="Proteomes" id="UP000078559">
    <property type="component" value="Chromosome 7"/>
</dbReference>
<dbReference type="AlphaFoldDB" id="A0A194W4U4"/>
<dbReference type="EMBL" id="CM003104">
    <property type="protein sequence ID" value="KUI71282.1"/>
    <property type="molecule type" value="Genomic_DNA"/>
</dbReference>
<keyword evidence="4 6" id="KW-0472">Membrane</keyword>
<feature type="transmembrane region" description="Helical" evidence="6">
    <location>
        <begin position="117"/>
        <end position="136"/>
    </location>
</feature>
<keyword evidence="2 6" id="KW-0812">Transmembrane</keyword>
<evidence type="ECO:0000313" key="8">
    <source>
        <dbReference type="EMBL" id="KUI71282.1"/>
    </source>
</evidence>
<accession>A0A194W4U4</accession>
<evidence type="ECO:0000256" key="4">
    <source>
        <dbReference type="ARBA" id="ARBA00023136"/>
    </source>
</evidence>
<dbReference type="Gene3D" id="1.20.1720.10">
    <property type="entry name" value="Multidrug resistance protein D"/>
    <property type="match status" value="1"/>
</dbReference>
<sequence>MADYEAQPRTAPADESTSTPHEKSTSNADLTSETMESSDSEWKASKRTKLVFASLCVLGLMSALDGTSIGVALPTISNALHGTAIESWWAGTAFLLSSTVFQPNWVSFSNIFGRRNLFLLSVAFFFAGAVVCSVAQNFTTLLVGRTIQGTGAGGIMSIQEVLITDLIPLRYRGDYYGLINAMWTLGSVTGPILGGGFSGNPHATWRWVFFINFPFIGIGTILVVLFMRLNFQPSSLLEKLRAIDWIGSILFIASCTAFLLGLTWGGVQFSWGSYQTLLPLILGAVGSAAFVLYEAYGAANPIIPLVLFQNRTTVLSFIGTVPAGLILWCILYYMPLYFQAVHDYSPVISGVALFPLTFTIAPAAILCGGLITKTGQYRWATWAGWALGTLGLGLFCILDVDTSIPGWVFITLVPGLGLGFLLPGLATAIQASVSSDHVAMAIAMFSFFRALGQALGVAIGGVIFQNRILANLLSYPNLAPKAAQYSADSSGLVTIIQSMPDGDDKTDLKQAYADSLRIVWAVCCAVAGLGLLVSLFAKHYSLDQVLNTKQGVIEEHKGDRRNDDQTTRQV</sequence>
<organism evidence="8 9">
    <name type="scientific">Cytospora mali</name>
    <name type="common">Apple Valsa canker fungus</name>
    <name type="synonym">Valsa mali</name>
    <dbReference type="NCBI Taxonomy" id="578113"/>
    <lineage>
        <taxon>Eukaryota</taxon>
        <taxon>Fungi</taxon>
        <taxon>Dikarya</taxon>
        <taxon>Ascomycota</taxon>
        <taxon>Pezizomycotina</taxon>
        <taxon>Sordariomycetes</taxon>
        <taxon>Sordariomycetidae</taxon>
        <taxon>Diaporthales</taxon>
        <taxon>Cytosporaceae</taxon>
        <taxon>Cytospora</taxon>
    </lineage>
</organism>
<evidence type="ECO:0000256" key="6">
    <source>
        <dbReference type="SAM" id="Phobius"/>
    </source>
</evidence>
<dbReference type="Pfam" id="PF07690">
    <property type="entry name" value="MFS_1"/>
    <property type="match status" value="1"/>
</dbReference>
<feature type="transmembrane region" description="Helical" evidence="6">
    <location>
        <begin position="406"/>
        <end position="426"/>
    </location>
</feature>
<dbReference type="SUPFAM" id="SSF103473">
    <property type="entry name" value="MFS general substrate transporter"/>
    <property type="match status" value="1"/>
</dbReference>
<dbReference type="InterPro" id="IPR011701">
    <property type="entry name" value="MFS"/>
</dbReference>
<evidence type="ECO:0000256" key="3">
    <source>
        <dbReference type="ARBA" id="ARBA00022989"/>
    </source>
</evidence>
<evidence type="ECO:0000256" key="1">
    <source>
        <dbReference type="ARBA" id="ARBA00004141"/>
    </source>
</evidence>
<gene>
    <name evidence="8" type="ORF">VM1G_07083</name>
</gene>
<feature type="transmembrane region" description="Helical" evidence="6">
    <location>
        <begin position="518"/>
        <end position="537"/>
    </location>
</feature>
<feature type="transmembrane region" description="Helical" evidence="6">
    <location>
        <begin position="209"/>
        <end position="231"/>
    </location>
</feature>
<keyword evidence="3 6" id="KW-1133">Transmembrane helix</keyword>
<proteinExistence type="predicted"/>
<keyword evidence="9" id="KW-1185">Reference proteome</keyword>
<feature type="region of interest" description="Disordered" evidence="5">
    <location>
        <begin position="1"/>
        <end position="40"/>
    </location>
</feature>
<dbReference type="OrthoDB" id="2351791at2759"/>
<dbReference type="PROSITE" id="PS50850">
    <property type="entry name" value="MFS"/>
    <property type="match status" value="1"/>
</dbReference>
<evidence type="ECO:0000256" key="5">
    <source>
        <dbReference type="SAM" id="MobiDB-lite"/>
    </source>
</evidence>
<protein>
    <recommendedName>
        <fullName evidence="7">Major facilitator superfamily (MFS) profile domain-containing protein</fullName>
    </recommendedName>
</protein>
<dbReference type="GO" id="GO:0005886">
    <property type="term" value="C:plasma membrane"/>
    <property type="evidence" value="ECO:0007669"/>
    <property type="project" value="TreeGrafter"/>
</dbReference>
<feature type="transmembrane region" description="Helical" evidence="6">
    <location>
        <begin position="88"/>
        <end position="105"/>
    </location>
</feature>
<feature type="transmembrane region" description="Helical" evidence="6">
    <location>
        <begin position="175"/>
        <end position="197"/>
    </location>
</feature>
<dbReference type="InterPro" id="IPR020846">
    <property type="entry name" value="MFS_dom"/>
</dbReference>
<dbReference type="GO" id="GO:0022857">
    <property type="term" value="F:transmembrane transporter activity"/>
    <property type="evidence" value="ECO:0007669"/>
    <property type="project" value="InterPro"/>
</dbReference>
<evidence type="ECO:0000256" key="2">
    <source>
        <dbReference type="ARBA" id="ARBA00022692"/>
    </source>
</evidence>
<dbReference type="PRINTS" id="PR01036">
    <property type="entry name" value="TCRTETB"/>
</dbReference>
<reference evidence="8" key="1">
    <citation type="submission" date="2014-12" db="EMBL/GenBank/DDBJ databases">
        <title>Genome Sequence of Valsa Canker Pathogens Uncovers a Specific Adaption of Colonization on Woody Bark.</title>
        <authorList>
            <person name="Yin Z."/>
            <person name="Liu H."/>
            <person name="Gao X."/>
            <person name="Li Z."/>
            <person name="Song N."/>
            <person name="Ke X."/>
            <person name="Dai Q."/>
            <person name="Wu Y."/>
            <person name="Sun Y."/>
            <person name="Xu J.-R."/>
            <person name="Kang Z.K."/>
            <person name="Wang L."/>
            <person name="Huang L."/>
        </authorList>
    </citation>
    <scope>NUCLEOTIDE SEQUENCE [LARGE SCALE GENOMIC DNA]</scope>
    <source>
        <strain evidence="8">03-8</strain>
    </source>
</reference>
<feature type="transmembrane region" description="Helical" evidence="6">
    <location>
        <begin position="379"/>
        <end position="400"/>
    </location>
</feature>
<feature type="transmembrane region" description="Helical" evidence="6">
    <location>
        <begin position="438"/>
        <end position="464"/>
    </location>
</feature>
<dbReference type="PANTHER" id="PTHR23501:SF59">
    <property type="entry name" value="MAJOR FACILITATOR SUPERFAMILY (MFS) PROFILE DOMAIN-CONTAINING PROTEIN-RELATED"/>
    <property type="match status" value="1"/>
</dbReference>
<feature type="domain" description="Major facilitator superfamily (MFS) profile" evidence="7">
    <location>
        <begin position="51"/>
        <end position="542"/>
    </location>
</feature>
<feature type="transmembrane region" description="Helical" evidence="6">
    <location>
        <begin position="243"/>
        <end position="264"/>
    </location>
</feature>
<feature type="transmembrane region" description="Helical" evidence="6">
    <location>
        <begin position="50"/>
        <end position="76"/>
    </location>
</feature>
<dbReference type="SMR" id="A0A194W4U4"/>
<evidence type="ECO:0000259" key="7">
    <source>
        <dbReference type="PROSITE" id="PS50850"/>
    </source>
</evidence>
<feature type="transmembrane region" description="Helical" evidence="6">
    <location>
        <begin position="276"/>
        <end position="293"/>
    </location>
</feature>
<dbReference type="PANTHER" id="PTHR23501">
    <property type="entry name" value="MAJOR FACILITATOR SUPERFAMILY"/>
    <property type="match status" value="1"/>
</dbReference>
<feature type="transmembrane region" description="Helical" evidence="6">
    <location>
        <begin position="314"/>
        <end position="335"/>
    </location>
</feature>
<dbReference type="Gene3D" id="1.20.1250.20">
    <property type="entry name" value="MFS general substrate transporter like domains"/>
    <property type="match status" value="1"/>
</dbReference>
<feature type="transmembrane region" description="Helical" evidence="6">
    <location>
        <begin position="347"/>
        <end position="372"/>
    </location>
</feature>
<comment type="subcellular location">
    <subcellularLocation>
        <location evidence="1">Membrane</location>
        <topology evidence="1">Multi-pass membrane protein</topology>
    </subcellularLocation>
</comment>
<feature type="compositionally biased region" description="Polar residues" evidence="5">
    <location>
        <begin position="15"/>
        <end position="37"/>
    </location>
</feature>